<name>A0ABX0X6C8_9BACT</name>
<dbReference type="InterPro" id="IPR014284">
    <property type="entry name" value="RNA_pol_sigma-70_dom"/>
</dbReference>
<dbReference type="RefSeq" id="WP_168035392.1">
    <property type="nucleotide sequence ID" value="NZ_JAATJH010000001.1"/>
</dbReference>
<evidence type="ECO:0000256" key="1">
    <source>
        <dbReference type="ARBA" id="ARBA00010641"/>
    </source>
</evidence>
<dbReference type="InterPro" id="IPR007627">
    <property type="entry name" value="RNA_pol_sigma70_r2"/>
</dbReference>
<feature type="domain" description="RNA polymerase sigma-70 region 2" evidence="7">
    <location>
        <begin position="28"/>
        <end position="95"/>
    </location>
</feature>
<dbReference type="InterPro" id="IPR007630">
    <property type="entry name" value="RNA_pol_sigma70_r4"/>
</dbReference>
<keyword evidence="6" id="KW-0472">Membrane</keyword>
<reference evidence="9 10" key="1">
    <citation type="submission" date="2020-03" db="EMBL/GenBank/DDBJ databases">
        <title>Genomic Encyclopedia of Type Strains, Phase IV (KMG-IV): sequencing the most valuable type-strain genomes for metagenomic binning, comparative biology and taxonomic classification.</title>
        <authorList>
            <person name="Goeker M."/>
        </authorList>
    </citation>
    <scope>NUCLEOTIDE SEQUENCE [LARGE SCALE GENOMIC DNA]</scope>
    <source>
        <strain evidence="9 10">DSM 105096</strain>
    </source>
</reference>
<organism evidence="9 10">
    <name type="scientific">Neolewinella antarctica</name>
    <dbReference type="NCBI Taxonomy" id="442734"/>
    <lineage>
        <taxon>Bacteria</taxon>
        <taxon>Pseudomonadati</taxon>
        <taxon>Bacteroidota</taxon>
        <taxon>Saprospiria</taxon>
        <taxon>Saprospirales</taxon>
        <taxon>Lewinellaceae</taxon>
        <taxon>Neolewinella</taxon>
    </lineage>
</organism>
<feature type="transmembrane region" description="Helical" evidence="6">
    <location>
        <begin position="184"/>
        <end position="203"/>
    </location>
</feature>
<evidence type="ECO:0000259" key="8">
    <source>
        <dbReference type="Pfam" id="PF04545"/>
    </source>
</evidence>
<comment type="similarity">
    <text evidence="1">Belongs to the sigma-70 factor family. ECF subfamily.</text>
</comment>
<keyword evidence="4" id="KW-0238">DNA-binding</keyword>
<evidence type="ECO:0000256" key="6">
    <source>
        <dbReference type="SAM" id="Phobius"/>
    </source>
</evidence>
<gene>
    <name evidence="9" type="ORF">GGR27_000050</name>
</gene>
<evidence type="ECO:0000256" key="3">
    <source>
        <dbReference type="ARBA" id="ARBA00023082"/>
    </source>
</evidence>
<dbReference type="SUPFAM" id="SSF88946">
    <property type="entry name" value="Sigma2 domain of RNA polymerase sigma factors"/>
    <property type="match status" value="1"/>
</dbReference>
<dbReference type="InterPro" id="IPR039425">
    <property type="entry name" value="RNA_pol_sigma-70-like"/>
</dbReference>
<feature type="domain" description="RNA polymerase sigma-70 region 4" evidence="8">
    <location>
        <begin position="129"/>
        <end position="177"/>
    </location>
</feature>
<dbReference type="NCBIfam" id="TIGR02937">
    <property type="entry name" value="sigma70-ECF"/>
    <property type="match status" value="1"/>
</dbReference>
<sequence length="204" mass="23212">MLADKLEQRQDTVLRLLRARDEEGMKQLFTHYGGALLTLIEPVIERREVAEEVLNDVLLKIWENVDSYDEGKSRLFTWMARIARNAAIDKVRSKAYREQGKTDPLTPVVTKGNNLSVTPTMEHIGVAKLLNHLDADHRAIINLLYLKDYTQSEAAEELGIPLGTIKTRSRRAITQLRTFLQSEMLWLALGLTSLISLFLANFGH</sequence>
<dbReference type="SUPFAM" id="SSF88659">
    <property type="entry name" value="Sigma3 and sigma4 domains of RNA polymerase sigma factors"/>
    <property type="match status" value="1"/>
</dbReference>
<evidence type="ECO:0000313" key="10">
    <source>
        <dbReference type="Proteomes" id="UP000770785"/>
    </source>
</evidence>
<dbReference type="InterPro" id="IPR036388">
    <property type="entry name" value="WH-like_DNA-bd_sf"/>
</dbReference>
<dbReference type="Gene3D" id="1.10.1740.10">
    <property type="match status" value="1"/>
</dbReference>
<evidence type="ECO:0000259" key="7">
    <source>
        <dbReference type="Pfam" id="PF04542"/>
    </source>
</evidence>
<dbReference type="PANTHER" id="PTHR43133">
    <property type="entry name" value="RNA POLYMERASE ECF-TYPE SIGMA FACTO"/>
    <property type="match status" value="1"/>
</dbReference>
<evidence type="ECO:0000313" key="9">
    <source>
        <dbReference type="EMBL" id="NJC24569.1"/>
    </source>
</evidence>
<keyword evidence="2" id="KW-0805">Transcription regulation</keyword>
<keyword evidence="6" id="KW-1133">Transmembrane helix</keyword>
<keyword evidence="3" id="KW-0731">Sigma factor</keyword>
<keyword evidence="10" id="KW-1185">Reference proteome</keyword>
<dbReference type="Proteomes" id="UP000770785">
    <property type="component" value="Unassembled WGS sequence"/>
</dbReference>
<dbReference type="InterPro" id="IPR013324">
    <property type="entry name" value="RNA_pol_sigma_r3/r4-like"/>
</dbReference>
<evidence type="ECO:0000256" key="4">
    <source>
        <dbReference type="ARBA" id="ARBA00023125"/>
    </source>
</evidence>
<dbReference type="EMBL" id="JAATJH010000001">
    <property type="protein sequence ID" value="NJC24569.1"/>
    <property type="molecule type" value="Genomic_DNA"/>
</dbReference>
<dbReference type="Pfam" id="PF04542">
    <property type="entry name" value="Sigma70_r2"/>
    <property type="match status" value="1"/>
</dbReference>
<proteinExistence type="inferred from homology"/>
<dbReference type="Gene3D" id="1.10.10.10">
    <property type="entry name" value="Winged helix-like DNA-binding domain superfamily/Winged helix DNA-binding domain"/>
    <property type="match status" value="1"/>
</dbReference>
<accession>A0ABX0X6C8</accession>
<dbReference type="CDD" id="cd06171">
    <property type="entry name" value="Sigma70_r4"/>
    <property type="match status" value="1"/>
</dbReference>
<dbReference type="InterPro" id="IPR013325">
    <property type="entry name" value="RNA_pol_sigma_r2"/>
</dbReference>
<dbReference type="PANTHER" id="PTHR43133:SF62">
    <property type="entry name" value="RNA POLYMERASE SIGMA FACTOR SIGZ"/>
    <property type="match status" value="1"/>
</dbReference>
<protein>
    <submittedName>
        <fullName evidence="9">RNA polymerase sigma-70 factor (ECF subfamily)</fullName>
    </submittedName>
</protein>
<comment type="caution">
    <text evidence="9">The sequence shown here is derived from an EMBL/GenBank/DDBJ whole genome shotgun (WGS) entry which is preliminary data.</text>
</comment>
<keyword evidence="6" id="KW-0812">Transmembrane</keyword>
<evidence type="ECO:0000256" key="2">
    <source>
        <dbReference type="ARBA" id="ARBA00023015"/>
    </source>
</evidence>
<evidence type="ECO:0000256" key="5">
    <source>
        <dbReference type="ARBA" id="ARBA00023163"/>
    </source>
</evidence>
<dbReference type="Pfam" id="PF04545">
    <property type="entry name" value="Sigma70_r4"/>
    <property type="match status" value="1"/>
</dbReference>
<keyword evidence="5" id="KW-0804">Transcription</keyword>